<comment type="caution">
    <text evidence="2">The sequence shown here is derived from an EMBL/GenBank/DDBJ whole genome shotgun (WGS) entry which is preliminary data.</text>
</comment>
<evidence type="ECO:0000313" key="2">
    <source>
        <dbReference type="EMBL" id="KAJ7746853.1"/>
    </source>
</evidence>
<keyword evidence="3" id="KW-1185">Reference proteome</keyword>
<feature type="compositionally biased region" description="Polar residues" evidence="1">
    <location>
        <begin position="468"/>
        <end position="485"/>
    </location>
</feature>
<accession>A0AAD7IQ26</accession>
<reference evidence="2" key="1">
    <citation type="submission" date="2023-03" db="EMBL/GenBank/DDBJ databases">
        <title>Massive genome expansion in bonnet fungi (Mycena s.s.) driven by repeated elements and novel gene families across ecological guilds.</title>
        <authorList>
            <consortium name="Lawrence Berkeley National Laboratory"/>
            <person name="Harder C.B."/>
            <person name="Miyauchi S."/>
            <person name="Viragh M."/>
            <person name="Kuo A."/>
            <person name="Thoen E."/>
            <person name="Andreopoulos B."/>
            <person name="Lu D."/>
            <person name="Skrede I."/>
            <person name="Drula E."/>
            <person name="Henrissat B."/>
            <person name="Morin E."/>
            <person name="Kohler A."/>
            <person name="Barry K."/>
            <person name="LaButti K."/>
            <person name="Morin E."/>
            <person name="Salamov A."/>
            <person name="Lipzen A."/>
            <person name="Mereny Z."/>
            <person name="Hegedus B."/>
            <person name="Baldrian P."/>
            <person name="Stursova M."/>
            <person name="Weitz H."/>
            <person name="Taylor A."/>
            <person name="Grigoriev I.V."/>
            <person name="Nagy L.G."/>
            <person name="Martin F."/>
            <person name="Kauserud H."/>
        </authorList>
    </citation>
    <scope>NUCLEOTIDE SEQUENCE</scope>
    <source>
        <strain evidence="2">CBHHK188m</strain>
    </source>
</reference>
<protein>
    <submittedName>
        <fullName evidence="2">Uncharacterized protein</fullName>
    </submittedName>
</protein>
<name>A0AAD7IQ26_9AGAR</name>
<feature type="region of interest" description="Disordered" evidence="1">
    <location>
        <begin position="803"/>
        <end position="835"/>
    </location>
</feature>
<evidence type="ECO:0000313" key="3">
    <source>
        <dbReference type="Proteomes" id="UP001215280"/>
    </source>
</evidence>
<dbReference type="Proteomes" id="UP001215280">
    <property type="component" value="Unassembled WGS sequence"/>
</dbReference>
<organism evidence="2 3">
    <name type="scientific">Mycena maculata</name>
    <dbReference type="NCBI Taxonomy" id="230809"/>
    <lineage>
        <taxon>Eukaryota</taxon>
        <taxon>Fungi</taxon>
        <taxon>Dikarya</taxon>
        <taxon>Basidiomycota</taxon>
        <taxon>Agaricomycotina</taxon>
        <taxon>Agaricomycetes</taxon>
        <taxon>Agaricomycetidae</taxon>
        <taxon>Agaricales</taxon>
        <taxon>Marasmiineae</taxon>
        <taxon>Mycenaceae</taxon>
        <taxon>Mycena</taxon>
    </lineage>
</organism>
<sequence>MSVSNVSSTDSVGMDITIIRDFSRVPAPRMASPPIYPQGAVSSIQNFVGNQQGPPSVPQRWNWNPVAPPPLYPPLATPHIQDFVGNQEGPVLVPQPRAIPATPLPPVAAPHIQAFGNQQGPPSVPQRWHWNLMAPLPLYPPVATPHTQDFVGNQEGPVLVPQPRAIPATPLPPAAASHIQAFVGNQQGSPSVPQWWNWNPMAPPPLYPPAATPRIQAFVGNRQGPVLVPQPCAIPATPLPPAAAPHIQTFVGNQWEHPSVPRWAWNSSVDWSDLHPNDAPLNRIKNEEPDDVGLLDMTGLISFDEVEPVVAIAARPVKMVIEQTRTVHPGTSAPVYTYPETSSTRPTTACIAQETSTVPGPIPKDVQALIDAYIQCTPVLCIVSNACMNTSWGRKLPEEVGFAYLGFHSVVGVQETRLGKDSASSDATGTVEWRFKLRWGSGGEEHLGFPSDAVDITTPWWLSQLDTSMEPASNSTSSPNDTDLSTPYYKDRRAQNHNYRFRNMPIAHCCPSILPFHLLVPHNDGTELGFGPEQIANEPKGYYCADCGKLNRITMMRHRRCSSSFCASKKSQKSSGYSLSLDCIRGPHQTLPVYLPNNTLPPGVNEPTCQSWPDGMMVLCYILGTTPPADGPVRSEQPSQRPQRLAGEVSVHHVFTGNSPLLQSDATELLESIQIGCELVRDANESPYFSHTAVAPETTWPECLTRARAVITKNVKTYIGMGEQEISIRRLIAKGWVDNGSRRGFDFLDVRGSGGYAAMMCLGNELVLKILPKSGFPDSNLGIPTDCMRSEIEEESAQALSVILSEPGPSTAPETPTKAPGKRGRPPKLKPTANQDATLGVTDNVFLEPPTVSDPVKKPTRGGSKKLSVPFTVTLVHGDILLLSGDDFDYSIVRSGTSILLVACGQ</sequence>
<dbReference type="AlphaFoldDB" id="A0AAD7IQ26"/>
<gene>
    <name evidence="2" type="ORF">DFH07DRAFT_580731</name>
</gene>
<proteinExistence type="predicted"/>
<evidence type="ECO:0000256" key="1">
    <source>
        <dbReference type="SAM" id="MobiDB-lite"/>
    </source>
</evidence>
<dbReference type="EMBL" id="JARJLG010000096">
    <property type="protein sequence ID" value="KAJ7746853.1"/>
    <property type="molecule type" value="Genomic_DNA"/>
</dbReference>
<feature type="region of interest" description="Disordered" evidence="1">
    <location>
        <begin position="468"/>
        <end position="488"/>
    </location>
</feature>